<reference evidence="1" key="1">
    <citation type="journal article" date="2021" name="Microb. Physiol.">
        <title>Proteogenomic Insights into the Physiology of Marine, Sulfate-Reducing, Filamentous Desulfonema limicola and Desulfonema magnum.</title>
        <authorList>
            <person name="Schnaars V."/>
            <person name="Wohlbrand L."/>
            <person name="Scheve S."/>
            <person name="Hinrichs C."/>
            <person name="Reinhardt R."/>
            <person name="Rabus R."/>
        </authorList>
    </citation>
    <scope>NUCLEOTIDE SEQUENCE</scope>
    <source>
        <strain evidence="1">4be13</strain>
    </source>
</reference>
<dbReference type="KEGG" id="dmm:dnm_064870"/>
<proteinExistence type="predicted"/>
<evidence type="ECO:0000313" key="2">
    <source>
        <dbReference type="Proteomes" id="UP000663722"/>
    </source>
</evidence>
<dbReference type="EMBL" id="CP061800">
    <property type="protein sequence ID" value="QTA90426.1"/>
    <property type="molecule type" value="Genomic_DNA"/>
</dbReference>
<dbReference type="AlphaFoldDB" id="A0A975BRQ9"/>
<gene>
    <name evidence="1" type="ORF">dnm_064870</name>
</gene>
<accession>A0A975BRQ9</accession>
<keyword evidence="2" id="KW-1185">Reference proteome</keyword>
<dbReference type="Proteomes" id="UP000663722">
    <property type="component" value="Chromosome"/>
</dbReference>
<evidence type="ECO:0000313" key="1">
    <source>
        <dbReference type="EMBL" id="QTA90426.1"/>
    </source>
</evidence>
<name>A0A975BRQ9_9BACT</name>
<organism evidence="1 2">
    <name type="scientific">Desulfonema magnum</name>
    <dbReference type="NCBI Taxonomy" id="45655"/>
    <lineage>
        <taxon>Bacteria</taxon>
        <taxon>Pseudomonadati</taxon>
        <taxon>Thermodesulfobacteriota</taxon>
        <taxon>Desulfobacteria</taxon>
        <taxon>Desulfobacterales</taxon>
        <taxon>Desulfococcaceae</taxon>
        <taxon>Desulfonema</taxon>
    </lineage>
</organism>
<sequence>MTKLAFFSKSLSLSAFDQIVAVQFENLTEYYFLFQDHLSGVSVCIVAR</sequence>
<protein>
    <submittedName>
        <fullName evidence="1">Uncharacterized protein</fullName>
    </submittedName>
</protein>